<dbReference type="InterPro" id="IPR000608">
    <property type="entry name" value="UBC"/>
</dbReference>
<dbReference type="Gene3D" id="3.10.110.10">
    <property type="entry name" value="Ubiquitin Conjugating Enzyme"/>
    <property type="match status" value="1"/>
</dbReference>
<feature type="compositionally biased region" description="Basic and acidic residues" evidence="1">
    <location>
        <begin position="340"/>
        <end position="349"/>
    </location>
</feature>
<dbReference type="PROSITE" id="PS50127">
    <property type="entry name" value="UBC_2"/>
    <property type="match status" value="1"/>
</dbReference>
<dbReference type="Proteomes" id="UP000002630">
    <property type="component" value="Linkage Group LG02"/>
</dbReference>
<dbReference type="Gene3D" id="2.30.30.140">
    <property type="match status" value="1"/>
</dbReference>
<evidence type="ECO:0000313" key="4">
    <source>
        <dbReference type="Proteomes" id="UP000002630"/>
    </source>
</evidence>
<dbReference type="Gene3D" id="1.20.1280.50">
    <property type="match status" value="1"/>
</dbReference>
<dbReference type="OrthoDB" id="9973183at2759"/>
<dbReference type="SUPFAM" id="SSF81383">
    <property type="entry name" value="F-box domain"/>
    <property type="match status" value="1"/>
</dbReference>
<organism evidence="3 4">
    <name type="scientific">Ectocarpus siliculosus</name>
    <name type="common">Brown alga</name>
    <name type="synonym">Conferva siliculosa</name>
    <dbReference type="NCBI Taxonomy" id="2880"/>
    <lineage>
        <taxon>Eukaryota</taxon>
        <taxon>Sar</taxon>
        <taxon>Stramenopiles</taxon>
        <taxon>Ochrophyta</taxon>
        <taxon>PX clade</taxon>
        <taxon>Phaeophyceae</taxon>
        <taxon>Ectocarpales</taxon>
        <taxon>Ectocarpaceae</taxon>
        <taxon>Ectocarpus</taxon>
    </lineage>
</organism>
<protein>
    <submittedName>
        <fullName evidence="3">Ubiquitin-conjugating enzyme E2W</fullName>
    </submittedName>
</protein>
<proteinExistence type="predicted"/>
<dbReference type="InterPro" id="IPR001810">
    <property type="entry name" value="F-box_dom"/>
</dbReference>
<dbReference type="EMBL" id="FN649727">
    <property type="protein sequence ID" value="CBJ25451.1"/>
    <property type="molecule type" value="Genomic_DNA"/>
</dbReference>
<dbReference type="STRING" id="2880.D7FVT1"/>
<dbReference type="PANTHER" id="PTHR24067">
    <property type="entry name" value="UBIQUITIN-CONJUGATING ENZYME E2"/>
    <property type="match status" value="1"/>
</dbReference>
<dbReference type="AlphaFoldDB" id="D7FVT1"/>
<dbReference type="EMBL" id="FN648486">
    <property type="protein sequence ID" value="CBJ25451.1"/>
    <property type="molecule type" value="Genomic_DNA"/>
</dbReference>
<evidence type="ECO:0000259" key="2">
    <source>
        <dbReference type="PROSITE" id="PS50127"/>
    </source>
</evidence>
<sequence>MEALKEKLLRSDFDQVRQHPKYQTANVRTEEGSIFKWILDVPGGKGTSWEGLVYDLEVTFSRRHPFEPPRVDFPRTHRNVSNPGHPLVDANGRLRMQKLSFDKWLPTIEASQVIGWLFHLFETEPPCVTSGNSCPFTHLSSETVLQVHTFLDAGDLGRLSQTSKHMLSLCFDEATWAKLYYRSCTSLDGLLGEKEGGACPVRVMGASGKWFWEGSREAFIRSWEMRKACSSAAFSTAKTQELHVKWELSGLLTVAAGLLHDIQNRRLGDVFPAANAGYLRHMERVLDSLTMRVASLQRLMAWPGVCRGLLSEKDEDGSLPIDVWGRPGQQRRSPSPSPSPHEKQHRVELPARVGGEPPQVLAAADGDDEMDDIGGGAAAAAAAAAASSGWATLQNAQPACGMGGLFWPTLYDLMAAKRRQRERLRECFRKFSRGQKLDVRDPSGVWMGAEVMWAPGDGGVGTLRADGCGEDGGAGAGAGAAPAAGVAGGGGIQGGGGGGGGGGPFAGSPVGGDAGMPEWRRLLQLGLMADGGRALPGSPPPALANWNPGAGATLAAVPAGGGAADAAALGAIAAAAVDQAAAPPAAAGAAAGGPAAGALVFGQGGTTPPGSNRKLVRVHYEGHKKKYDEWISVQSGRLAPFRSRTTRPLSVTMQFVEQVVNGASVSRCQRRDLLAGGSLVLGEIGS</sequence>
<accession>D7FVT1</accession>
<gene>
    <name evidence="3" type="ORF">Esi_0003_0011</name>
</gene>
<feature type="compositionally biased region" description="Low complexity" evidence="1">
    <location>
        <begin position="325"/>
        <end position="334"/>
    </location>
</feature>
<feature type="region of interest" description="Disordered" evidence="1">
    <location>
        <begin position="318"/>
        <end position="365"/>
    </location>
</feature>
<feature type="domain" description="UBC core" evidence="2">
    <location>
        <begin position="4"/>
        <end position="159"/>
    </location>
</feature>
<dbReference type="CDD" id="cd00195">
    <property type="entry name" value="UBCc_UEV"/>
    <property type="match status" value="1"/>
</dbReference>
<dbReference type="InterPro" id="IPR036047">
    <property type="entry name" value="F-box-like_dom_sf"/>
</dbReference>
<dbReference type="InterPro" id="IPR016135">
    <property type="entry name" value="UBQ-conjugating_enzyme/RWD"/>
</dbReference>
<keyword evidence="4" id="KW-1185">Reference proteome</keyword>
<dbReference type="Pfam" id="PF12937">
    <property type="entry name" value="F-box-like"/>
    <property type="match status" value="1"/>
</dbReference>
<dbReference type="SUPFAM" id="SSF54495">
    <property type="entry name" value="UBC-like"/>
    <property type="match status" value="1"/>
</dbReference>
<dbReference type="SMART" id="SM00212">
    <property type="entry name" value="UBCc"/>
    <property type="match status" value="1"/>
</dbReference>
<evidence type="ECO:0000313" key="3">
    <source>
        <dbReference type="EMBL" id="CBJ25451.1"/>
    </source>
</evidence>
<dbReference type="InterPro" id="IPR050113">
    <property type="entry name" value="Ub_conjugating_enzyme"/>
</dbReference>
<dbReference type="Pfam" id="PF00179">
    <property type="entry name" value="UQ_con"/>
    <property type="match status" value="1"/>
</dbReference>
<name>D7FVT1_ECTSI</name>
<evidence type="ECO:0000256" key="1">
    <source>
        <dbReference type="SAM" id="MobiDB-lite"/>
    </source>
</evidence>
<dbReference type="InParanoid" id="D7FVT1"/>
<dbReference type="eggNOG" id="KOG0427">
    <property type="taxonomic scope" value="Eukaryota"/>
</dbReference>
<reference evidence="3 4" key="1">
    <citation type="journal article" date="2010" name="Nature">
        <title>The Ectocarpus genome and the independent evolution of multicellularity in brown algae.</title>
        <authorList>
            <person name="Cock J.M."/>
            <person name="Sterck L."/>
            <person name="Rouze P."/>
            <person name="Scornet D."/>
            <person name="Allen A.E."/>
            <person name="Amoutzias G."/>
            <person name="Anthouard V."/>
            <person name="Artiguenave F."/>
            <person name="Aury J.M."/>
            <person name="Badger J.H."/>
            <person name="Beszteri B."/>
            <person name="Billiau K."/>
            <person name="Bonnet E."/>
            <person name="Bothwell J.H."/>
            <person name="Bowler C."/>
            <person name="Boyen C."/>
            <person name="Brownlee C."/>
            <person name="Carrano C.J."/>
            <person name="Charrier B."/>
            <person name="Cho G.Y."/>
            <person name="Coelho S.M."/>
            <person name="Collen J."/>
            <person name="Corre E."/>
            <person name="Da Silva C."/>
            <person name="Delage L."/>
            <person name="Delaroque N."/>
            <person name="Dittami S.M."/>
            <person name="Doulbeau S."/>
            <person name="Elias M."/>
            <person name="Farnham G."/>
            <person name="Gachon C.M."/>
            <person name="Gschloessl B."/>
            <person name="Heesch S."/>
            <person name="Jabbari K."/>
            <person name="Jubin C."/>
            <person name="Kawai H."/>
            <person name="Kimura K."/>
            <person name="Kloareg B."/>
            <person name="Kupper F.C."/>
            <person name="Lang D."/>
            <person name="Le Bail A."/>
            <person name="Leblanc C."/>
            <person name="Lerouge P."/>
            <person name="Lohr M."/>
            <person name="Lopez P.J."/>
            <person name="Martens C."/>
            <person name="Maumus F."/>
            <person name="Michel G."/>
            <person name="Miranda-Saavedra D."/>
            <person name="Morales J."/>
            <person name="Moreau H."/>
            <person name="Motomura T."/>
            <person name="Nagasato C."/>
            <person name="Napoli C.A."/>
            <person name="Nelson D.R."/>
            <person name="Nyvall-Collen P."/>
            <person name="Peters A.F."/>
            <person name="Pommier C."/>
            <person name="Potin P."/>
            <person name="Poulain J."/>
            <person name="Quesneville H."/>
            <person name="Read B."/>
            <person name="Rensing S.A."/>
            <person name="Ritter A."/>
            <person name="Rousvoal S."/>
            <person name="Samanta M."/>
            <person name="Samson G."/>
            <person name="Schroeder D.C."/>
            <person name="Segurens B."/>
            <person name="Strittmatter M."/>
            <person name="Tonon T."/>
            <person name="Tregear J.W."/>
            <person name="Valentin K."/>
            <person name="von Dassow P."/>
            <person name="Yamagishi T."/>
            <person name="Van de Peer Y."/>
            <person name="Wincker P."/>
        </authorList>
    </citation>
    <scope>NUCLEOTIDE SEQUENCE [LARGE SCALE GENOMIC DNA]</scope>
    <source>
        <strain evidence="4">Ec32 / CCAP1310/4</strain>
    </source>
</reference>